<dbReference type="PATRIC" id="fig|1618478.3.peg.446"/>
<dbReference type="PROSITE" id="PS51831">
    <property type="entry name" value="HD"/>
    <property type="match status" value="1"/>
</dbReference>
<comment type="caution">
    <text evidence="9">The sequence shown here is derived from an EMBL/GenBank/DDBJ whole genome shotgun (WGS) entry which is preliminary data.</text>
</comment>
<accession>A0A0G0ECK7</accession>
<dbReference type="InterPro" id="IPR017705">
    <property type="entry name" value="Ribonuclease_Y"/>
</dbReference>
<dbReference type="EC" id="3.1.-.-" evidence="5 6"/>
<evidence type="ECO:0000313" key="9">
    <source>
        <dbReference type="EMBL" id="KKP72995.1"/>
    </source>
</evidence>
<dbReference type="PANTHER" id="PTHR12826">
    <property type="entry name" value="RIBONUCLEASE Y"/>
    <property type="match status" value="1"/>
</dbReference>
<evidence type="ECO:0000256" key="5">
    <source>
        <dbReference type="HAMAP-Rule" id="MF_00335"/>
    </source>
</evidence>
<organism evidence="9 10">
    <name type="scientific">Candidatus Roizmanbacteria bacterium GW2011_GWA2_35_19</name>
    <dbReference type="NCBI Taxonomy" id="1618478"/>
    <lineage>
        <taxon>Bacteria</taxon>
        <taxon>Candidatus Roizmaniibacteriota</taxon>
    </lineage>
</organism>
<comment type="function">
    <text evidence="5">Endoribonuclease that initiates mRNA decay.</text>
</comment>
<dbReference type="Gene3D" id="1.10.3210.10">
    <property type="entry name" value="Hypothetical protein af1432"/>
    <property type="match status" value="1"/>
</dbReference>
<gene>
    <name evidence="5" type="primary">rny</name>
    <name evidence="9" type="ORF">UR68_C0010G0030</name>
</gene>
<evidence type="ECO:0000256" key="3">
    <source>
        <dbReference type="ARBA" id="ARBA00022801"/>
    </source>
</evidence>
<evidence type="ECO:0000256" key="4">
    <source>
        <dbReference type="ARBA" id="ARBA00022884"/>
    </source>
</evidence>
<dbReference type="NCBIfam" id="TIGR03319">
    <property type="entry name" value="RNase_Y"/>
    <property type="match status" value="1"/>
</dbReference>
<dbReference type="PANTHER" id="PTHR12826:SF15">
    <property type="entry name" value="RIBONUCLEASE Y"/>
    <property type="match status" value="1"/>
</dbReference>
<comment type="similarity">
    <text evidence="5">Belongs to the RNase Y family.</text>
</comment>
<reference evidence="9 10" key="1">
    <citation type="journal article" date="2015" name="Nature">
        <title>rRNA introns, odd ribosomes, and small enigmatic genomes across a large radiation of phyla.</title>
        <authorList>
            <person name="Brown C.T."/>
            <person name="Hug L.A."/>
            <person name="Thomas B.C."/>
            <person name="Sharon I."/>
            <person name="Castelle C.J."/>
            <person name="Singh A."/>
            <person name="Wilkins M.J."/>
            <person name="Williams K.H."/>
            <person name="Banfield J.F."/>
        </authorList>
    </citation>
    <scope>NUCLEOTIDE SEQUENCE [LARGE SCALE GENOMIC DNA]</scope>
</reference>
<evidence type="ECO:0000256" key="2">
    <source>
        <dbReference type="ARBA" id="ARBA00022759"/>
    </source>
</evidence>
<evidence type="ECO:0000256" key="7">
    <source>
        <dbReference type="SAM" id="Coils"/>
    </source>
</evidence>
<name>A0A0G0ECK7_9BACT</name>
<dbReference type="InterPro" id="IPR004088">
    <property type="entry name" value="KH_dom_type_1"/>
</dbReference>
<dbReference type="AlphaFoldDB" id="A0A0G0ECK7"/>
<dbReference type="GO" id="GO:0006402">
    <property type="term" value="P:mRNA catabolic process"/>
    <property type="evidence" value="ECO:0007669"/>
    <property type="project" value="UniProtKB-UniRule"/>
</dbReference>
<dbReference type="NCBIfam" id="TIGR00277">
    <property type="entry name" value="HDIG"/>
    <property type="match status" value="1"/>
</dbReference>
<dbReference type="HAMAP" id="MF_00335">
    <property type="entry name" value="RNase_Y"/>
    <property type="match status" value="1"/>
</dbReference>
<keyword evidence="1 5" id="KW-0540">Nuclease</keyword>
<dbReference type="EMBL" id="LBQC01000010">
    <property type="protein sequence ID" value="KKP72995.1"/>
    <property type="molecule type" value="Genomic_DNA"/>
</dbReference>
<dbReference type="InterPro" id="IPR036612">
    <property type="entry name" value="KH_dom_type_1_sf"/>
</dbReference>
<dbReference type="PROSITE" id="PS50084">
    <property type="entry name" value="KH_TYPE_1"/>
    <property type="match status" value="1"/>
</dbReference>
<dbReference type="InterPro" id="IPR003607">
    <property type="entry name" value="HD/PDEase_dom"/>
</dbReference>
<dbReference type="GO" id="GO:0003723">
    <property type="term" value="F:RNA binding"/>
    <property type="evidence" value="ECO:0007669"/>
    <property type="project" value="UniProtKB-UniRule"/>
</dbReference>
<keyword evidence="4 5" id="KW-0694">RNA-binding</keyword>
<dbReference type="SUPFAM" id="SSF54791">
    <property type="entry name" value="Eukaryotic type KH-domain (KH-domain type I)"/>
    <property type="match status" value="1"/>
</dbReference>
<dbReference type="InterPro" id="IPR006675">
    <property type="entry name" value="HDIG_dom"/>
</dbReference>
<dbReference type="SUPFAM" id="SSF109604">
    <property type="entry name" value="HD-domain/PDEase-like"/>
    <property type="match status" value="1"/>
</dbReference>
<keyword evidence="7" id="KW-0175">Coiled coil</keyword>
<proteinExistence type="inferred from homology"/>
<keyword evidence="2 5" id="KW-0255">Endonuclease</keyword>
<evidence type="ECO:0000313" key="10">
    <source>
        <dbReference type="Proteomes" id="UP000034457"/>
    </source>
</evidence>
<dbReference type="SMART" id="SM00322">
    <property type="entry name" value="KH"/>
    <property type="match status" value="1"/>
</dbReference>
<dbReference type="STRING" id="1618478.UR68_C0010G0030"/>
<dbReference type="Proteomes" id="UP000034457">
    <property type="component" value="Unassembled WGS sequence"/>
</dbReference>
<dbReference type="SMART" id="SM00471">
    <property type="entry name" value="HDc"/>
    <property type="match status" value="1"/>
</dbReference>
<dbReference type="InterPro" id="IPR022711">
    <property type="entry name" value="RNase_Y_N"/>
</dbReference>
<feature type="domain" description="HD" evidence="8">
    <location>
        <begin position="300"/>
        <end position="392"/>
    </location>
</feature>
<dbReference type="GO" id="GO:0016787">
    <property type="term" value="F:hydrolase activity"/>
    <property type="evidence" value="ECO:0007669"/>
    <property type="project" value="UniProtKB-KW"/>
</dbReference>
<evidence type="ECO:0000256" key="6">
    <source>
        <dbReference type="NCBIfam" id="TIGR03319"/>
    </source>
</evidence>
<evidence type="ECO:0000259" key="8">
    <source>
        <dbReference type="PROSITE" id="PS51831"/>
    </source>
</evidence>
<dbReference type="Pfam" id="PF00013">
    <property type="entry name" value="KH_1"/>
    <property type="match status" value="1"/>
</dbReference>
<sequence length="485" mass="54957">MLVKFFKKFTSIGRDREELINNAKREAEIVILKANQEAFTIKDTAEKESRKLATDALEIEKRLAKREQSIEDKEILVNKERQSADDIKRHLEKLKVDLEKNKEAMLAKLEKIAQLTKDQAKELLLAGWEDKLKGDIAKKIKAAEEEIKSKVDDRAKHILVDSMRYGAVDYTAEYTLSVINLPSEDFKGRIIGKDGRNIRAFEIATGVDVDLEEEGVIRLSSFDAARREVARQSLERLIKDGRIQPARIEEIVKKTREDIDKSIFKAGEELCHSVGIFNIPPEITQALGRFKYRFSYGQNMIVHTLEETKIGVALAHELKADVNVVKLGCLLHDIGKVITDKEGSHVDLGVELLKKHRFPQNVVDCVAAHHEDIPFPSVESIIVYISDAVSGGRPGARHEDFEEYLKRIKTIEEAAKTKKGVKEVYALQAGRELRVIVKPDEVTDDEAVVMAEKIREELESKFDVFPGQIKVTIIRESRAEATTKI</sequence>
<dbReference type="Pfam" id="PF01966">
    <property type="entry name" value="HD"/>
    <property type="match status" value="1"/>
</dbReference>
<evidence type="ECO:0000256" key="1">
    <source>
        <dbReference type="ARBA" id="ARBA00022722"/>
    </source>
</evidence>
<dbReference type="GO" id="GO:0005886">
    <property type="term" value="C:plasma membrane"/>
    <property type="evidence" value="ECO:0007669"/>
    <property type="project" value="UniProtKB-UniRule"/>
</dbReference>
<dbReference type="Pfam" id="PF12072">
    <property type="entry name" value="RNase_Y_N"/>
    <property type="match status" value="1"/>
</dbReference>
<keyword evidence="3 5" id="KW-0378">Hydrolase</keyword>
<dbReference type="GO" id="GO:0004521">
    <property type="term" value="F:RNA endonuclease activity"/>
    <property type="evidence" value="ECO:0007669"/>
    <property type="project" value="UniProtKB-UniRule"/>
</dbReference>
<dbReference type="InterPro" id="IPR004087">
    <property type="entry name" value="KH_dom"/>
</dbReference>
<dbReference type="InterPro" id="IPR006674">
    <property type="entry name" value="HD_domain"/>
</dbReference>
<feature type="coiled-coil region" evidence="7">
    <location>
        <begin position="77"/>
        <end position="126"/>
    </location>
</feature>
<protein>
    <recommendedName>
        <fullName evidence="5 6">Ribonuclease Y</fullName>
        <shortName evidence="5">RNase Y</shortName>
        <ecNumber evidence="5 6">3.1.-.-</ecNumber>
    </recommendedName>
</protein>
<dbReference type="CDD" id="cd22431">
    <property type="entry name" value="KH-I_RNaseY"/>
    <property type="match status" value="1"/>
</dbReference>